<dbReference type="EMBL" id="JALNTZ010000511">
    <property type="protein sequence ID" value="KAJ3634445.1"/>
    <property type="molecule type" value="Genomic_DNA"/>
</dbReference>
<reference evidence="2" key="1">
    <citation type="journal article" date="2023" name="G3 (Bethesda)">
        <title>Whole genome assemblies of Zophobas morio and Tenebrio molitor.</title>
        <authorList>
            <person name="Kaur S."/>
            <person name="Stinson S.A."/>
            <person name="diCenzo G.C."/>
        </authorList>
    </citation>
    <scope>NUCLEOTIDE SEQUENCE</scope>
    <source>
        <strain evidence="2">QUZm001</strain>
    </source>
</reference>
<name>A0AA38M083_9CUCU</name>
<accession>A0AA38M083</accession>
<evidence type="ECO:0000256" key="1">
    <source>
        <dbReference type="SAM" id="Phobius"/>
    </source>
</evidence>
<proteinExistence type="predicted"/>
<evidence type="ECO:0000313" key="2">
    <source>
        <dbReference type="EMBL" id="KAJ3634445.1"/>
    </source>
</evidence>
<evidence type="ECO:0000313" key="3">
    <source>
        <dbReference type="Proteomes" id="UP001168821"/>
    </source>
</evidence>
<dbReference type="AlphaFoldDB" id="A0AA38M083"/>
<comment type="caution">
    <text evidence="2">The sequence shown here is derived from an EMBL/GenBank/DDBJ whole genome shotgun (WGS) entry which is preliminary data.</text>
</comment>
<dbReference type="Proteomes" id="UP001168821">
    <property type="component" value="Unassembled WGS sequence"/>
</dbReference>
<organism evidence="2 3">
    <name type="scientific">Zophobas morio</name>
    <dbReference type="NCBI Taxonomy" id="2755281"/>
    <lineage>
        <taxon>Eukaryota</taxon>
        <taxon>Metazoa</taxon>
        <taxon>Ecdysozoa</taxon>
        <taxon>Arthropoda</taxon>
        <taxon>Hexapoda</taxon>
        <taxon>Insecta</taxon>
        <taxon>Pterygota</taxon>
        <taxon>Neoptera</taxon>
        <taxon>Endopterygota</taxon>
        <taxon>Coleoptera</taxon>
        <taxon>Polyphaga</taxon>
        <taxon>Cucujiformia</taxon>
        <taxon>Tenebrionidae</taxon>
        <taxon>Zophobas</taxon>
    </lineage>
</organism>
<keyword evidence="1" id="KW-0472">Membrane</keyword>
<keyword evidence="3" id="KW-1185">Reference proteome</keyword>
<keyword evidence="1" id="KW-1133">Transmembrane helix</keyword>
<gene>
    <name evidence="2" type="ORF">Zmor_019075</name>
</gene>
<feature type="transmembrane region" description="Helical" evidence="1">
    <location>
        <begin position="59"/>
        <end position="79"/>
    </location>
</feature>
<feature type="transmembrane region" description="Helical" evidence="1">
    <location>
        <begin position="15"/>
        <end position="38"/>
    </location>
</feature>
<sequence>MAASATLPTADKRLIGLYLLGVDAGRGVFGSITTVAVFQRNGKAPRAIVEMMRQHRHPTVTIGICFSFTLAIPSGPGTFRLSFNNLYDFD</sequence>
<protein>
    <submittedName>
        <fullName evidence="2">Uncharacterized protein</fullName>
    </submittedName>
</protein>
<keyword evidence="1" id="KW-0812">Transmembrane</keyword>